<dbReference type="SMART" id="SM00829">
    <property type="entry name" value="PKS_ER"/>
    <property type="match status" value="1"/>
</dbReference>
<dbReference type="InterPro" id="IPR047109">
    <property type="entry name" value="CAD-like"/>
</dbReference>
<dbReference type="InterPro" id="IPR013149">
    <property type="entry name" value="ADH-like_C"/>
</dbReference>
<evidence type="ECO:0000313" key="8">
    <source>
        <dbReference type="Proteomes" id="UP000576821"/>
    </source>
</evidence>
<proteinExistence type="inferred from homology"/>
<evidence type="ECO:0000256" key="5">
    <source>
        <dbReference type="RuleBase" id="RU361277"/>
    </source>
</evidence>
<dbReference type="GO" id="GO:0008270">
    <property type="term" value="F:zinc ion binding"/>
    <property type="evidence" value="ECO:0007669"/>
    <property type="project" value="InterPro"/>
</dbReference>
<dbReference type="InterPro" id="IPR011032">
    <property type="entry name" value="GroES-like_sf"/>
</dbReference>
<dbReference type="EC" id="1.-.-.-" evidence="7"/>
<reference evidence="7 8" key="1">
    <citation type="submission" date="2020-03" db="EMBL/GenBank/DDBJ databases">
        <title>Genomic Encyclopedia of Type Strains, Phase IV (KMG-IV): sequencing the most valuable type-strain genomes for metagenomic binning, comparative biology and taxonomic classification.</title>
        <authorList>
            <person name="Goeker M."/>
        </authorList>
    </citation>
    <scope>NUCLEOTIDE SEQUENCE [LARGE SCALE GENOMIC DNA]</scope>
    <source>
        <strain evidence="7 8">DSM 21299</strain>
    </source>
</reference>
<evidence type="ECO:0000256" key="1">
    <source>
        <dbReference type="ARBA" id="ARBA00001947"/>
    </source>
</evidence>
<dbReference type="AlphaFoldDB" id="A0A846M677"/>
<organism evidence="7 8">
    <name type="scientific">Sphingobium vermicomposti</name>
    <dbReference type="NCBI Taxonomy" id="529005"/>
    <lineage>
        <taxon>Bacteria</taxon>
        <taxon>Pseudomonadati</taxon>
        <taxon>Pseudomonadota</taxon>
        <taxon>Alphaproteobacteria</taxon>
        <taxon>Sphingomonadales</taxon>
        <taxon>Sphingomonadaceae</taxon>
        <taxon>Sphingobium</taxon>
    </lineage>
</organism>
<protein>
    <submittedName>
        <fullName evidence="7">Putative zinc-type alcohol dehydrogenase-like protein</fullName>
        <ecNumber evidence="7">1.-.-.-</ecNumber>
    </submittedName>
</protein>
<dbReference type="InterPro" id="IPR020843">
    <property type="entry name" value="ER"/>
</dbReference>
<dbReference type="CDD" id="cd05283">
    <property type="entry name" value="CAD1"/>
    <property type="match status" value="1"/>
</dbReference>
<dbReference type="InterPro" id="IPR013154">
    <property type="entry name" value="ADH-like_N"/>
</dbReference>
<dbReference type="SUPFAM" id="SSF50129">
    <property type="entry name" value="GroES-like"/>
    <property type="match status" value="1"/>
</dbReference>
<dbReference type="PROSITE" id="PS00059">
    <property type="entry name" value="ADH_ZINC"/>
    <property type="match status" value="1"/>
</dbReference>
<dbReference type="Gene3D" id="3.90.180.10">
    <property type="entry name" value="Medium-chain alcohol dehydrogenases, catalytic domain"/>
    <property type="match status" value="1"/>
</dbReference>
<name>A0A846M677_9SPHN</name>
<keyword evidence="8" id="KW-1185">Reference proteome</keyword>
<dbReference type="InterPro" id="IPR036291">
    <property type="entry name" value="NAD(P)-bd_dom_sf"/>
</dbReference>
<dbReference type="FunFam" id="3.40.50.720:FF:000022">
    <property type="entry name" value="Cinnamyl alcohol dehydrogenase"/>
    <property type="match status" value="1"/>
</dbReference>
<dbReference type="SUPFAM" id="SSF51735">
    <property type="entry name" value="NAD(P)-binding Rossmann-fold domains"/>
    <property type="match status" value="1"/>
</dbReference>
<comment type="similarity">
    <text evidence="5">Belongs to the zinc-containing alcohol dehydrogenase family.</text>
</comment>
<dbReference type="Proteomes" id="UP000576821">
    <property type="component" value="Unassembled WGS sequence"/>
</dbReference>
<keyword evidence="3 5" id="KW-0862">Zinc</keyword>
<dbReference type="InterPro" id="IPR002328">
    <property type="entry name" value="ADH_Zn_CS"/>
</dbReference>
<evidence type="ECO:0000256" key="4">
    <source>
        <dbReference type="ARBA" id="ARBA00023002"/>
    </source>
</evidence>
<dbReference type="Pfam" id="PF00107">
    <property type="entry name" value="ADH_zinc_N"/>
    <property type="match status" value="1"/>
</dbReference>
<accession>A0A846M677</accession>
<dbReference type="Gene3D" id="3.40.50.720">
    <property type="entry name" value="NAD(P)-binding Rossmann-like Domain"/>
    <property type="match status" value="1"/>
</dbReference>
<dbReference type="PANTHER" id="PTHR42683">
    <property type="entry name" value="ALDEHYDE REDUCTASE"/>
    <property type="match status" value="1"/>
</dbReference>
<gene>
    <name evidence="7" type="ORF">FHS54_002767</name>
</gene>
<feature type="domain" description="Enoyl reductase (ER)" evidence="6">
    <location>
        <begin position="1"/>
        <end position="323"/>
    </location>
</feature>
<evidence type="ECO:0000256" key="3">
    <source>
        <dbReference type="ARBA" id="ARBA00022833"/>
    </source>
</evidence>
<keyword evidence="4 7" id="KW-0560">Oxidoreductase</keyword>
<sequence length="329" mass="34875">MAFERREPGPHDIVMTITHCGICHSDLHAIDDDLGNSCFPVVPGHEIVGVVTAIGDEVDRFQVGDKAAIGCYIDSCRSCGPCLSDRQQMCIAMIPSFNGTEKDGDHRTWGGFSTNYVADQDYVLKIPQTMDSAQAAPILCAGITVWSPLQKWRVGPGSKVGIVGLGGLGHMAVKLAVALGADVTVFTTSEAKVVDAMRLGAHNAILSNDGVAMAVAAGTLDFILDTVSAQHDIDGYIEALRPEGTLCLLGIGPGGLQIANLSVVFGQKCIAGSLIGGLDQTQAVIDFCAAHDVMPEIELVPLAQINQALDRLRRNDVKYRFVVEMTTGN</sequence>
<dbReference type="Pfam" id="PF08240">
    <property type="entry name" value="ADH_N"/>
    <property type="match status" value="1"/>
</dbReference>
<dbReference type="PROSITE" id="PS00065">
    <property type="entry name" value="D_2_HYDROXYACID_DH_1"/>
    <property type="match status" value="1"/>
</dbReference>
<evidence type="ECO:0000259" key="6">
    <source>
        <dbReference type="SMART" id="SM00829"/>
    </source>
</evidence>
<dbReference type="GO" id="GO:0008106">
    <property type="term" value="F:alcohol dehydrogenase (NADP+) activity"/>
    <property type="evidence" value="ECO:0007669"/>
    <property type="project" value="UniProtKB-ARBA"/>
</dbReference>
<comment type="caution">
    <text evidence="7">The sequence shown here is derived from an EMBL/GenBank/DDBJ whole genome shotgun (WGS) entry which is preliminary data.</text>
</comment>
<comment type="cofactor">
    <cofactor evidence="1 5">
        <name>Zn(2+)</name>
        <dbReference type="ChEBI" id="CHEBI:29105"/>
    </cofactor>
</comment>
<dbReference type="EMBL" id="JAASQR010000004">
    <property type="protein sequence ID" value="NIJ17767.1"/>
    <property type="molecule type" value="Genomic_DNA"/>
</dbReference>
<evidence type="ECO:0000256" key="2">
    <source>
        <dbReference type="ARBA" id="ARBA00022723"/>
    </source>
</evidence>
<evidence type="ECO:0000313" key="7">
    <source>
        <dbReference type="EMBL" id="NIJ17767.1"/>
    </source>
</evidence>
<keyword evidence="2 5" id="KW-0479">Metal-binding</keyword>
<dbReference type="InterPro" id="IPR029752">
    <property type="entry name" value="D-isomer_DH_CS1"/>
</dbReference>